<keyword evidence="5 11" id="KW-0812">Transmembrane</keyword>
<feature type="transmembrane region" description="Helical" evidence="11">
    <location>
        <begin position="174"/>
        <end position="194"/>
    </location>
</feature>
<evidence type="ECO:0000256" key="10">
    <source>
        <dbReference type="ARBA" id="ARBA00023201"/>
    </source>
</evidence>
<evidence type="ECO:0000256" key="11">
    <source>
        <dbReference type="SAM" id="Phobius"/>
    </source>
</evidence>
<evidence type="ECO:0000256" key="1">
    <source>
        <dbReference type="ARBA" id="ARBA00004141"/>
    </source>
</evidence>
<evidence type="ECO:0000313" key="14">
    <source>
        <dbReference type="Proteomes" id="UP000323521"/>
    </source>
</evidence>
<dbReference type="Gene3D" id="1.20.1530.20">
    <property type="match status" value="1"/>
</dbReference>
<keyword evidence="6 11" id="KW-1133">Transmembrane helix</keyword>
<keyword evidence="14" id="KW-1185">Reference proteome</keyword>
<keyword evidence="10" id="KW-0739">Sodium transport</keyword>
<dbReference type="GO" id="GO:0015297">
    <property type="term" value="F:antiporter activity"/>
    <property type="evidence" value="ECO:0007669"/>
    <property type="project" value="UniProtKB-KW"/>
</dbReference>
<comment type="subcellular location">
    <subcellularLocation>
        <location evidence="1">Membrane</location>
        <topology evidence="1">Multi-pass membrane protein</topology>
    </subcellularLocation>
</comment>
<dbReference type="RefSeq" id="WP_148134491.1">
    <property type="nucleotide sequence ID" value="NZ_CP017634.1"/>
</dbReference>
<dbReference type="InterPro" id="IPR038770">
    <property type="entry name" value="Na+/solute_symporter_sf"/>
</dbReference>
<evidence type="ECO:0000256" key="9">
    <source>
        <dbReference type="ARBA" id="ARBA00023136"/>
    </source>
</evidence>
<evidence type="ECO:0000313" key="13">
    <source>
        <dbReference type="EMBL" id="ATW25233.1"/>
    </source>
</evidence>
<keyword evidence="7" id="KW-0915">Sodium</keyword>
<gene>
    <name evidence="13" type="ORF">DCMF_11055</name>
</gene>
<feature type="transmembrane region" description="Helical" evidence="11">
    <location>
        <begin position="83"/>
        <end position="106"/>
    </location>
</feature>
<feature type="transmembrane region" description="Helical" evidence="11">
    <location>
        <begin position="280"/>
        <end position="302"/>
    </location>
</feature>
<evidence type="ECO:0000256" key="6">
    <source>
        <dbReference type="ARBA" id="ARBA00022989"/>
    </source>
</evidence>
<evidence type="ECO:0000259" key="12">
    <source>
        <dbReference type="Pfam" id="PF00999"/>
    </source>
</evidence>
<dbReference type="AlphaFoldDB" id="A0A3G1KRW6"/>
<dbReference type="GO" id="GO:0006814">
    <property type="term" value="P:sodium ion transport"/>
    <property type="evidence" value="ECO:0007669"/>
    <property type="project" value="UniProtKB-KW"/>
</dbReference>
<dbReference type="Proteomes" id="UP000323521">
    <property type="component" value="Chromosome"/>
</dbReference>
<keyword evidence="8" id="KW-0406">Ion transport</keyword>
<dbReference type="GO" id="GO:0016020">
    <property type="term" value="C:membrane"/>
    <property type="evidence" value="ECO:0007669"/>
    <property type="project" value="UniProtKB-SubCell"/>
</dbReference>
<evidence type="ECO:0000256" key="4">
    <source>
        <dbReference type="ARBA" id="ARBA00022449"/>
    </source>
</evidence>
<feature type="domain" description="Cation/H+ exchanger transmembrane" evidence="12">
    <location>
        <begin position="15"/>
        <end position="361"/>
    </location>
</feature>
<dbReference type="OrthoDB" id="34089at2"/>
<protein>
    <submittedName>
        <fullName evidence="13">Sodium:proton exchanger</fullName>
    </submittedName>
</protein>
<proteinExistence type="inferred from homology"/>
<feature type="transmembrane region" description="Helical" evidence="11">
    <location>
        <begin position="252"/>
        <end position="274"/>
    </location>
</feature>
<dbReference type="KEGG" id="fwa:DCMF_11055"/>
<keyword evidence="9 11" id="KW-0472">Membrane</keyword>
<feature type="transmembrane region" description="Helical" evidence="11">
    <location>
        <begin position="30"/>
        <end position="48"/>
    </location>
</feature>
<evidence type="ECO:0000256" key="7">
    <source>
        <dbReference type="ARBA" id="ARBA00023053"/>
    </source>
</evidence>
<organism evidence="13 14">
    <name type="scientific">Formimonas warabiya</name>
    <dbReference type="NCBI Taxonomy" id="1761012"/>
    <lineage>
        <taxon>Bacteria</taxon>
        <taxon>Bacillati</taxon>
        <taxon>Bacillota</taxon>
        <taxon>Clostridia</taxon>
        <taxon>Eubacteriales</taxon>
        <taxon>Peptococcaceae</taxon>
        <taxon>Candidatus Formimonas</taxon>
    </lineage>
</organism>
<dbReference type="InterPro" id="IPR006153">
    <property type="entry name" value="Cation/H_exchanger_TM"/>
</dbReference>
<evidence type="ECO:0000256" key="2">
    <source>
        <dbReference type="ARBA" id="ARBA00005551"/>
    </source>
</evidence>
<comment type="similarity">
    <text evidence="2">Belongs to the monovalent cation:proton antiporter 2 (CPA2) transporter (TC 2.A.37) family.</text>
</comment>
<keyword evidence="4" id="KW-0050">Antiport</keyword>
<feature type="transmembrane region" description="Helical" evidence="11">
    <location>
        <begin position="145"/>
        <end position="168"/>
    </location>
</feature>
<feature type="transmembrane region" description="Helical" evidence="11">
    <location>
        <begin position="206"/>
        <end position="223"/>
    </location>
</feature>
<evidence type="ECO:0000256" key="3">
    <source>
        <dbReference type="ARBA" id="ARBA00022448"/>
    </source>
</evidence>
<feature type="transmembrane region" description="Helical" evidence="11">
    <location>
        <begin position="54"/>
        <end position="71"/>
    </location>
</feature>
<feature type="transmembrane region" description="Helical" evidence="11">
    <location>
        <begin position="345"/>
        <end position="363"/>
    </location>
</feature>
<evidence type="ECO:0000256" key="8">
    <source>
        <dbReference type="ARBA" id="ARBA00023065"/>
    </source>
</evidence>
<feature type="transmembrane region" description="Helical" evidence="11">
    <location>
        <begin position="6"/>
        <end position="23"/>
    </location>
</feature>
<dbReference type="EMBL" id="CP017634">
    <property type="protein sequence ID" value="ATW25233.1"/>
    <property type="molecule type" value="Genomic_DNA"/>
</dbReference>
<sequence length="393" mass="42829">MEHSYLVAALWLFCALTASLISIRVGISVALIEIMVGIVAGNIIHLEITDWVNFLAGFGAVILTFMAGAEIEPRTIKEHFWESMVIGILAFLLPFLVCMAGAYYVFHWDLNASKIAGIALSTTSVAVVYAVMIESGLSSTSLGQAILAACFVNDLGTVLALGLLFTGFTVKLGIFAAILIVVVFISTPLASRIFQKYSGKVSEPEIKLVFLMLAFLAFVAQYGGSEAVLPAYIIGMAMAGFFTQYKETLYKIRAIIFTAFTPFYFIKAGVLVSFHALVTMLGAILIYLLFKTLAKFLGVLPATKFFRYGKRNGIYTTLLMSTGLTFGTISSLYGLTHHYISTAQYSVLVATVILSAIVPTLIAQKFFYPVPDEEIDIISPIGEFKEVVEHVNP</sequence>
<name>A0A3G1KRW6_FORW1</name>
<feature type="transmembrane region" description="Helical" evidence="11">
    <location>
        <begin position="112"/>
        <end position="133"/>
    </location>
</feature>
<evidence type="ECO:0000256" key="5">
    <source>
        <dbReference type="ARBA" id="ARBA00022692"/>
    </source>
</evidence>
<keyword evidence="3" id="KW-0813">Transport</keyword>
<accession>A0A3G1KRW6</accession>
<dbReference type="PANTHER" id="PTHR43562:SF3">
    <property type="entry name" value="SODIUM ION_PROTON EXCHANGER (EUROFUNG)"/>
    <property type="match status" value="1"/>
</dbReference>
<dbReference type="Pfam" id="PF00999">
    <property type="entry name" value="Na_H_Exchanger"/>
    <property type="match status" value="1"/>
</dbReference>
<dbReference type="PANTHER" id="PTHR43562">
    <property type="entry name" value="NAPA-TYPE SODIUM/HYDROGEN ANTIPORTER"/>
    <property type="match status" value="1"/>
</dbReference>
<feature type="transmembrane region" description="Helical" evidence="11">
    <location>
        <begin position="314"/>
        <end position="333"/>
    </location>
</feature>
<reference evidence="13 14" key="1">
    <citation type="submission" date="2016-10" db="EMBL/GenBank/DDBJ databases">
        <title>Complete Genome Sequence of Peptococcaceae strain DCMF.</title>
        <authorList>
            <person name="Edwards R.J."/>
            <person name="Holland S.I."/>
            <person name="Deshpande N.P."/>
            <person name="Wong Y.K."/>
            <person name="Ertan H."/>
            <person name="Manefield M."/>
            <person name="Russell T.L."/>
            <person name="Lee M.J."/>
        </authorList>
    </citation>
    <scope>NUCLEOTIDE SEQUENCE [LARGE SCALE GENOMIC DNA]</scope>
    <source>
        <strain evidence="13 14">DCMF</strain>
    </source>
</reference>
<dbReference type="GO" id="GO:1902600">
    <property type="term" value="P:proton transmembrane transport"/>
    <property type="evidence" value="ECO:0007669"/>
    <property type="project" value="InterPro"/>
</dbReference>